<dbReference type="Gene3D" id="2.170.150.80">
    <property type="entry name" value="NAC domain"/>
    <property type="match status" value="1"/>
</dbReference>
<feature type="domain" description="NAC" evidence="6">
    <location>
        <begin position="87"/>
        <end position="240"/>
    </location>
</feature>
<dbReference type="InterPro" id="IPR036093">
    <property type="entry name" value="NAC_dom_sf"/>
</dbReference>
<accession>A0A6P6X5Y0</accession>
<organism evidence="7 8">
    <name type="scientific">Coffea arabica</name>
    <name type="common">Arabian coffee</name>
    <dbReference type="NCBI Taxonomy" id="13443"/>
    <lineage>
        <taxon>Eukaryota</taxon>
        <taxon>Viridiplantae</taxon>
        <taxon>Streptophyta</taxon>
        <taxon>Embryophyta</taxon>
        <taxon>Tracheophyta</taxon>
        <taxon>Spermatophyta</taxon>
        <taxon>Magnoliopsida</taxon>
        <taxon>eudicotyledons</taxon>
        <taxon>Gunneridae</taxon>
        <taxon>Pentapetalae</taxon>
        <taxon>asterids</taxon>
        <taxon>lamiids</taxon>
        <taxon>Gentianales</taxon>
        <taxon>Rubiaceae</taxon>
        <taxon>Ixoroideae</taxon>
        <taxon>Gardenieae complex</taxon>
        <taxon>Bertiereae - Coffeeae clade</taxon>
        <taxon>Coffeeae</taxon>
        <taxon>Coffea</taxon>
    </lineage>
</organism>
<dbReference type="RefSeq" id="XP_027122336.2">
    <property type="nucleotide sequence ID" value="XM_027266535.2"/>
</dbReference>
<dbReference type="Proteomes" id="UP001652660">
    <property type="component" value="Chromosome 1c"/>
</dbReference>
<protein>
    <submittedName>
        <fullName evidence="8">NAC domain-containing protein 2-like</fullName>
    </submittedName>
</protein>
<dbReference type="OrthoDB" id="1577991at2759"/>
<gene>
    <name evidence="8" type="primary">LOC113739304</name>
</gene>
<keyword evidence="3" id="KW-0804">Transcription</keyword>
<keyword evidence="4" id="KW-0539">Nucleus</keyword>
<evidence type="ECO:0000259" key="6">
    <source>
        <dbReference type="PROSITE" id="PS51005"/>
    </source>
</evidence>
<dbReference type="PANTHER" id="PTHR31719">
    <property type="entry name" value="NAC TRANSCRIPTION FACTOR 56"/>
    <property type="match status" value="1"/>
</dbReference>
<reference evidence="7" key="1">
    <citation type="journal article" date="2025" name="Foods">
        <title>Unveiling the Microbial Signatures of Arabica Coffee Cherries: Insights into Ripeness Specific Diversity, Functional Traits, and Implications for Quality and Safety.</title>
        <authorList>
            <consortium name="RefSeq"/>
            <person name="Tenea G.N."/>
            <person name="Cifuentes V."/>
            <person name="Reyes P."/>
            <person name="Cevallos-Vallejos M."/>
        </authorList>
    </citation>
    <scope>NUCLEOTIDE SEQUENCE [LARGE SCALE GENOMIC DNA]</scope>
</reference>
<name>A0A6P6X5Y0_COFAR</name>
<evidence type="ECO:0000256" key="3">
    <source>
        <dbReference type="ARBA" id="ARBA00023163"/>
    </source>
</evidence>
<evidence type="ECO:0000256" key="1">
    <source>
        <dbReference type="ARBA" id="ARBA00023015"/>
    </source>
</evidence>
<keyword evidence="2" id="KW-0238">DNA-binding</keyword>
<keyword evidence="7" id="KW-1185">Reference proteome</keyword>
<dbReference type="Pfam" id="PF02365">
    <property type="entry name" value="NAM"/>
    <property type="match status" value="1"/>
</dbReference>
<feature type="region of interest" description="Disordered" evidence="5">
    <location>
        <begin position="242"/>
        <end position="261"/>
    </location>
</feature>
<keyword evidence="1" id="KW-0805">Transcription regulation</keyword>
<dbReference type="PROSITE" id="PS51005">
    <property type="entry name" value="NAC"/>
    <property type="match status" value="1"/>
</dbReference>
<dbReference type="GeneID" id="113739304"/>
<dbReference type="InterPro" id="IPR003441">
    <property type="entry name" value="NAC-dom"/>
</dbReference>
<evidence type="ECO:0000313" key="7">
    <source>
        <dbReference type="Proteomes" id="UP001652660"/>
    </source>
</evidence>
<proteinExistence type="predicted"/>
<feature type="compositionally biased region" description="Polar residues" evidence="5">
    <location>
        <begin position="251"/>
        <end position="261"/>
    </location>
</feature>
<evidence type="ECO:0000256" key="5">
    <source>
        <dbReference type="SAM" id="MobiDB-lite"/>
    </source>
</evidence>
<evidence type="ECO:0000256" key="4">
    <source>
        <dbReference type="ARBA" id="ARBA00023242"/>
    </source>
</evidence>
<reference evidence="8" key="2">
    <citation type="submission" date="2025-08" db="UniProtKB">
        <authorList>
            <consortium name="RefSeq"/>
        </authorList>
    </citation>
    <scope>IDENTIFICATION</scope>
    <source>
        <tissue evidence="8">Leaves</tissue>
    </source>
</reference>
<evidence type="ECO:0000256" key="2">
    <source>
        <dbReference type="ARBA" id="ARBA00023125"/>
    </source>
</evidence>
<dbReference type="SUPFAM" id="SSF101941">
    <property type="entry name" value="NAC domain"/>
    <property type="match status" value="1"/>
</dbReference>
<dbReference type="PANTHER" id="PTHR31719:SF179">
    <property type="entry name" value="OS08G0148400 PROTEIN"/>
    <property type="match status" value="1"/>
</dbReference>
<evidence type="ECO:0000313" key="8">
    <source>
        <dbReference type="RefSeq" id="XP_027122336.2"/>
    </source>
</evidence>
<sequence>MTKLALDNRGICPIYTSFFGLGLCKTSKMDVDEQQQQQQGVDQSYVNKCQEQVRPFLAALDINPGDMDGNSQFTDQEGFEESYFDSFPPGYRFCPWDSELIVDYLKKKILEEPLPRNQIRDVNVYLHSPDILTERYTPAGLGQWYFFAQREKNNEYSSRQYREAGSGFWKVTGEDSAIQLKDTVVGFKKAWVFYEGKVPVGRKTNWTMQEYRVNESPRQESASSTGTALHDFVLCRIYKTKPENSNKSRRSQISQTQMRGQILEQPTQEGTVIYLQNGYTPIHPCIRTSSSRPVNYLGGMNSIGLPENHRVSANSVTFTNQANRSGQLIADGASTSTQIRPMILTFPSRTDFMAERFQQADGSQGNVQTTLQNRHSA</sequence>